<proteinExistence type="inferred from homology"/>
<comment type="caution">
    <text evidence="5">The sequence shown here is derived from an EMBL/GenBank/DDBJ whole genome shotgun (WGS) entry which is preliminary data.</text>
</comment>
<evidence type="ECO:0000259" key="4">
    <source>
        <dbReference type="Pfam" id="PF25917"/>
    </source>
</evidence>
<dbReference type="GO" id="GO:1990281">
    <property type="term" value="C:efflux pump complex"/>
    <property type="evidence" value="ECO:0007669"/>
    <property type="project" value="TreeGrafter"/>
</dbReference>
<evidence type="ECO:0000313" key="6">
    <source>
        <dbReference type="Proteomes" id="UP000094849"/>
    </source>
</evidence>
<keyword evidence="6" id="KW-1185">Reference proteome</keyword>
<feature type="chain" id="PRO_5009119036" description="Multidrug resistance protein MdtA-like barrel-sandwich hybrid domain-containing protein" evidence="3">
    <location>
        <begin position="18"/>
        <end position="254"/>
    </location>
</feature>
<dbReference type="Gene3D" id="2.40.50.100">
    <property type="match status" value="1"/>
</dbReference>
<comment type="similarity">
    <text evidence="1">Belongs to the membrane fusion protein (MFP) (TC 8.A.1) family.</text>
</comment>
<dbReference type="PANTHER" id="PTHR30469">
    <property type="entry name" value="MULTIDRUG RESISTANCE PROTEIN MDTA"/>
    <property type="match status" value="1"/>
</dbReference>
<evidence type="ECO:0000256" key="2">
    <source>
        <dbReference type="SAM" id="Coils"/>
    </source>
</evidence>
<reference evidence="5 6" key="1">
    <citation type="submission" date="2016-03" db="EMBL/GenBank/DDBJ databases">
        <title>Chemosynthetic sulphur-oxidizing symbionts of marine invertebrate animals are capable of nitrogen fixation.</title>
        <authorList>
            <person name="Petersen J.M."/>
            <person name="Kemper A."/>
            <person name="Gruber-Vodicka H."/>
            <person name="Cardini U."/>
            <person name="Geest Mvander."/>
            <person name="Kleiner M."/>
            <person name="Bulgheresi S."/>
            <person name="Fussmann M."/>
            <person name="Herbold C."/>
            <person name="Seah B.K.B."/>
            <person name="Antony C.Paul."/>
            <person name="Liu D."/>
            <person name="Belitz A."/>
            <person name="Weber M."/>
        </authorList>
    </citation>
    <scope>NUCLEOTIDE SEQUENCE [LARGE SCALE GENOMIC DNA]</scope>
    <source>
        <strain evidence="5">G_D</strain>
    </source>
</reference>
<dbReference type="Proteomes" id="UP000094849">
    <property type="component" value="Unassembled WGS sequence"/>
</dbReference>
<accession>A0A1E2UPA7</accession>
<dbReference type="AlphaFoldDB" id="A0A1E2UPA7"/>
<feature type="signal peptide" evidence="3">
    <location>
        <begin position="1"/>
        <end position="17"/>
    </location>
</feature>
<evidence type="ECO:0000313" key="5">
    <source>
        <dbReference type="EMBL" id="ODB96549.1"/>
    </source>
</evidence>
<dbReference type="SUPFAM" id="SSF111369">
    <property type="entry name" value="HlyD-like secretion proteins"/>
    <property type="match status" value="1"/>
</dbReference>
<feature type="domain" description="Multidrug resistance protein MdtA-like barrel-sandwich hybrid" evidence="4">
    <location>
        <begin position="29"/>
        <end position="166"/>
    </location>
</feature>
<dbReference type="InterPro" id="IPR006143">
    <property type="entry name" value="RND_pump_MFP"/>
</dbReference>
<keyword evidence="3" id="KW-0732">Signal</keyword>
<gene>
    <name evidence="5" type="ORF">A3196_07140</name>
</gene>
<feature type="coiled-coil region" evidence="2">
    <location>
        <begin position="62"/>
        <end position="127"/>
    </location>
</feature>
<dbReference type="Gene3D" id="2.40.30.170">
    <property type="match status" value="1"/>
</dbReference>
<dbReference type="Gene3D" id="1.10.287.470">
    <property type="entry name" value="Helix hairpin bin"/>
    <property type="match status" value="1"/>
</dbReference>
<dbReference type="NCBIfam" id="TIGR01730">
    <property type="entry name" value="RND_mfp"/>
    <property type="match status" value="1"/>
</dbReference>
<dbReference type="Pfam" id="PF25917">
    <property type="entry name" value="BSH_RND"/>
    <property type="match status" value="1"/>
</dbReference>
<keyword evidence="2" id="KW-0175">Coiled coil</keyword>
<dbReference type="PANTHER" id="PTHR30469:SF15">
    <property type="entry name" value="HLYD FAMILY OF SECRETION PROTEINS"/>
    <property type="match status" value="1"/>
</dbReference>
<dbReference type="EMBL" id="LVJZ01000003">
    <property type="protein sequence ID" value="ODB96549.1"/>
    <property type="molecule type" value="Genomic_DNA"/>
</dbReference>
<dbReference type="InterPro" id="IPR058625">
    <property type="entry name" value="MdtA-like_BSH"/>
</dbReference>
<dbReference type="STRING" id="1818881.A3196_07140"/>
<evidence type="ECO:0000256" key="1">
    <source>
        <dbReference type="ARBA" id="ARBA00009477"/>
    </source>
</evidence>
<name>A0A1E2UPA7_9GAMM</name>
<organism evidence="5 6">
    <name type="scientific">Candidatus Thiodiazotropha endoloripes</name>
    <dbReference type="NCBI Taxonomy" id="1818881"/>
    <lineage>
        <taxon>Bacteria</taxon>
        <taxon>Pseudomonadati</taxon>
        <taxon>Pseudomonadota</taxon>
        <taxon>Gammaproteobacteria</taxon>
        <taxon>Chromatiales</taxon>
        <taxon>Sedimenticolaceae</taxon>
        <taxon>Candidatus Thiodiazotropha</taxon>
    </lineage>
</organism>
<dbReference type="GO" id="GO:0015562">
    <property type="term" value="F:efflux transmembrane transporter activity"/>
    <property type="evidence" value="ECO:0007669"/>
    <property type="project" value="TreeGrafter"/>
</dbReference>
<sequence>MRVLMIICLLYSGQSVALDLEAVTSWYQQVELSTTVDGMVSRVNVGVGEKVSRGTILIELDQRAYTSRLAAAESRLEAATQQNAEAKRELDRSLELYDRTLLSDHERKQAEIEAAESDAAYREADAQLAKVRLHIDYSRITAPFDGIVEEIYVQPGQAVINRQQAQPLLNLCHTGQMKVTTDVTAQQADKLKSGIGVQIGLRGEWLNGEISRVGLKPVAEDANGARYLLEAMFQPPESVVVRAGEKAVLRIADE</sequence>
<protein>
    <recommendedName>
        <fullName evidence="4">Multidrug resistance protein MdtA-like barrel-sandwich hybrid domain-containing protein</fullName>
    </recommendedName>
</protein>
<evidence type="ECO:0000256" key="3">
    <source>
        <dbReference type="SAM" id="SignalP"/>
    </source>
</evidence>